<dbReference type="Gene3D" id="3.20.20.140">
    <property type="entry name" value="Metal-dependent hydrolases"/>
    <property type="match status" value="1"/>
</dbReference>
<dbReference type="InterPro" id="IPR008257">
    <property type="entry name" value="Pept_M19"/>
</dbReference>
<dbReference type="Proteomes" id="UP001501705">
    <property type="component" value="Unassembled WGS sequence"/>
</dbReference>
<dbReference type="InterPro" id="IPR032466">
    <property type="entry name" value="Metal_Hydrolase"/>
</dbReference>
<comment type="caution">
    <text evidence="1">The sequence shown here is derived from an EMBL/GenBank/DDBJ whole genome shotgun (WGS) entry which is preliminary data.</text>
</comment>
<gene>
    <name evidence="1" type="ORF">GCM10009804_60290</name>
</gene>
<name>A0ABN2E762_9ACTN</name>
<evidence type="ECO:0000313" key="1">
    <source>
        <dbReference type="EMBL" id="GAA1595627.1"/>
    </source>
</evidence>
<reference evidence="1 2" key="1">
    <citation type="journal article" date="2019" name="Int. J. Syst. Evol. Microbiol.">
        <title>The Global Catalogue of Microorganisms (GCM) 10K type strain sequencing project: providing services to taxonomists for standard genome sequencing and annotation.</title>
        <authorList>
            <consortium name="The Broad Institute Genomics Platform"/>
            <consortium name="The Broad Institute Genome Sequencing Center for Infectious Disease"/>
            <person name="Wu L."/>
            <person name="Ma J."/>
        </authorList>
    </citation>
    <scope>NUCLEOTIDE SEQUENCE [LARGE SCALE GENOMIC DNA]</scope>
    <source>
        <strain evidence="1 2">JCM 15572</strain>
    </source>
</reference>
<dbReference type="PROSITE" id="PS51365">
    <property type="entry name" value="RENAL_DIPEPTIDASE_2"/>
    <property type="match status" value="1"/>
</dbReference>
<organism evidence="1 2">
    <name type="scientific">Kribbella hippodromi</name>
    <dbReference type="NCBI Taxonomy" id="434347"/>
    <lineage>
        <taxon>Bacteria</taxon>
        <taxon>Bacillati</taxon>
        <taxon>Actinomycetota</taxon>
        <taxon>Actinomycetes</taxon>
        <taxon>Propionibacteriales</taxon>
        <taxon>Kribbellaceae</taxon>
        <taxon>Kribbella</taxon>
    </lineage>
</organism>
<keyword evidence="2" id="KW-1185">Reference proteome</keyword>
<dbReference type="SUPFAM" id="SSF51556">
    <property type="entry name" value="Metallo-dependent hydrolases"/>
    <property type="match status" value="1"/>
</dbReference>
<accession>A0ABN2E762</accession>
<protein>
    <submittedName>
        <fullName evidence="1">Dipeptidase</fullName>
    </submittedName>
</protein>
<dbReference type="PANTHER" id="PTHR10443">
    <property type="entry name" value="MICROSOMAL DIPEPTIDASE"/>
    <property type="match status" value="1"/>
</dbReference>
<dbReference type="PANTHER" id="PTHR10443:SF12">
    <property type="entry name" value="DIPEPTIDASE"/>
    <property type="match status" value="1"/>
</dbReference>
<evidence type="ECO:0000313" key="2">
    <source>
        <dbReference type="Proteomes" id="UP001501705"/>
    </source>
</evidence>
<proteinExistence type="predicted"/>
<dbReference type="RefSeq" id="WP_344238838.1">
    <property type="nucleotide sequence ID" value="NZ_BAAAPH010000023.1"/>
</dbReference>
<dbReference type="Pfam" id="PF01244">
    <property type="entry name" value="Peptidase_M19"/>
    <property type="match status" value="1"/>
</dbReference>
<dbReference type="CDD" id="cd01301">
    <property type="entry name" value="rDP_like"/>
    <property type="match status" value="1"/>
</dbReference>
<dbReference type="EMBL" id="BAAAPH010000023">
    <property type="protein sequence ID" value="GAA1595627.1"/>
    <property type="molecule type" value="Genomic_DNA"/>
</dbReference>
<sequence length="339" mass="36607">MDLHRDALVADGHNDLLMLVARRPKEVWPAYFRERWLPQLRTGGIDVQVLPVFIDAEFRPEGALRETLRMIEAAHRIAEANADQVMLCTEPGDIAAATEADRIALVLALEGCPQIDTDLELLQTLQRLGVRMVSFTHFGRSALGDGSGEDAAGSRLTHAGVEAVGLLEELGVLIDVSHVGRAGTEHILELATKPVVASHSSAYALREHHRNLTDDQLRAIAATGGVVCVNFFAGFLTSDEKPTVDHLADHVLHVIDIAGEDHVGFGSDFVAEVFGEKIPACDRPVVIQGLDAELYVPGLEGPAGMPLVTGALLRRGVPEATIRKVIGENLIRVLSHPLE</sequence>